<dbReference type="EMBL" id="CAVN010000149">
    <property type="protein sequence ID" value="CDF59144.1"/>
    <property type="molecule type" value="Genomic_DNA"/>
</dbReference>
<dbReference type="SUPFAM" id="SSF55729">
    <property type="entry name" value="Acyl-CoA N-acyltransferases (Nat)"/>
    <property type="match status" value="1"/>
</dbReference>
<sequence length="167" mass="19098">MNYIIRPIRFEDAEDVNEMRRMDGVRETILGIKSERINKTEDFIKNLGPNDYVFVAEVNNNGVRKVVGVVGLHVNSNPRCRHSASIGIMVHKDYQGMGIGKALLEEVLDLADNWLKLVRVELCVFVDNDRAINLYESLGFQIEGTKKYAAIKNGKYVDEYLMARYNI</sequence>
<reference evidence="2" key="1">
    <citation type="submission" date="2013-03" db="EMBL/GenBank/DDBJ databases">
        <title>Draft genome sequence of the hydrogen-ethanol-producing anaerobic alkalithermophilic Caloramator celere.</title>
        <authorList>
            <person name="Ciranna A."/>
            <person name="Larjo A."/>
            <person name="Kivisto A."/>
            <person name="Santala V."/>
            <person name="Roos C."/>
            <person name="Karp M."/>
        </authorList>
    </citation>
    <scope>NUCLEOTIDE SEQUENCE [LARGE SCALE GENOMIC DNA]</scope>
    <source>
        <strain evidence="2">DSM 8682</strain>
    </source>
</reference>
<evidence type="ECO:0000259" key="1">
    <source>
        <dbReference type="PROSITE" id="PS51186"/>
    </source>
</evidence>
<dbReference type="RefSeq" id="WP_018666326.1">
    <property type="nucleotide sequence ID" value="NZ_HF952039.1"/>
</dbReference>
<keyword evidence="3" id="KW-1185">Reference proteome</keyword>
<dbReference type="Gene3D" id="3.40.630.30">
    <property type="match status" value="1"/>
</dbReference>
<dbReference type="InterPro" id="IPR000182">
    <property type="entry name" value="GNAT_dom"/>
</dbReference>
<dbReference type="OrthoDB" id="948250at2"/>
<organism evidence="2 3">
    <name type="scientific">Thermobrachium celere DSM 8682</name>
    <dbReference type="NCBI Taxonomy" id="941824"/>
    <lineage>
        <taxon>Bacteria</taxon>
        <taxon>Bacillati</taxon>
        <taxon>Bacillota</taxon>
        <taxon>Clostridia</taxon>
        <taxon>Eubacteriales</taxon>
        <taxon>Clostridiaceae</taxon>
        <taxon>Thermobrachium</taxon>
    </lineage>
</organism>
<dbReference type="HOGENOM" id="CLU_013985_19_8_9"/>
<dbReference type="Pfam" id="PF00583">
    <property type="entry name" value="Acetyltransf_1"/>
    <property type="match status" value="1"/>
</dbReference>
<accession>R7RSY4</accession>
<evidence type="ECO:0000313" key="3">
    <source>
        <dbReference type="Proteomes" id="UP000014923"/>
    </source>
</evidence>
<comment type="caution">
    <text evidence="2">The sequence shown here is derived from an EMBL/GenBank/DDBJ whole genome shotgun (WGS) entry which is preliminary data.</text>
</comment>
<dbReference type="PANTHER" id="PTHR43415">
    <property type="entry name" value="SPERMIDINE N(1)-ACETYLTRANSFERASE"/>
    <property type="match status" value="1"/>
</dbReference>
<evidence type="ECO:0000313" key="2">
    <source>
        <dbReference type="EMBL" id="CDF59144.1"/>
    </source>
</evidence>
<dbReference type="PANTHER" id="PTHR43415:SF3">
    <property type="entry name" value="GNAT-FAMILY ACETYLTRANSFERASE"/>
    <property type="match status" value="1"/>
</dbReference>
<dbReference type="CDD" id="cd04301">
    <property type="entry name" value="NAT_SF"/>
    <property type="match status" value="1"/>
</dbReference>
<name>R7RSY4_9CLOT</name>
<proteinExistence type="predicted"/>
<dbReference type="InterPro" id="IPR016181">
    <property type="entry name" value="Acyl_CoA_acyltransferase"/>
</dbReference>
<protein>
    <submittedName>
        <fullName evidence="2">Acetyltransferase (GNAT) family protein</fullName>
    </submittedName>
</protein>
<dbReference type="PROSITE" id="PS51186">
    <property type="entry name" value="GNAT"/>
    <property type="match status" value="1"/>
</dbReference>
<gene>
    <name evidence="2" type="ORF">TCEL_02212</name>
</gene>
<feature type="domain" description="N-acetyltransferase" evidence="1">
    <location>
        <begin position="3"/>
        <end position="167"/>
    </location>
</feature>
<dbReference type="Proteomes" id="UP000014923">
    <property type="component" value="Unassembled WGS sequence"/>
</dbReference>
<dbReference type="eggNOG" id="COG1670">
    <property type="taxonomic scope" value="Bacteria"/>
</dbReference>
<dbReference type="GO" id="GO:0016747">
    <property type="term" value="F:acyltransferase activity, transferring groups other than amino-acyl groups"/>
    <property type="evidence" value="ECO:0007669"/>
    <property type="project" value="InterPro"/>
</dbReference>
<dbReference type="AlphaFoldDB" id="R7RSY4"/>
<keyword evidence="2" id="KW-0808">Transferase</keyword>